<evidence type="ECO:0000256" key="3">
    <source>
        <dbReference type="ARBA" id="ARBA00009085"/>
    </source>
</evidence>
<dbReference type="FunFam" id="3.90.70.10:FF:000005">
    <property type="entry name" value="Ubiquitin carboxyl-terminal hydrolase 7"/>
    <property type="match status" value="1"/>
</dbReference>
<keyword evidence="10" id="KW-0539">Nucleus</keyword>
<comment type="subcellular location">
    <subcellularLocation>
        <location evidence="2">Nucleus</location>
    </subcellularLocation>
</comment>
<dbReference type="GO" id="GO:0004843">
    <property type="term" value="F:cysteine-type deubiquitinase activity"/>
    <property type="evidence" value="ECO:0007669"/>
    <property type="project" value="UniProtKB-EC"/>
</dbReference>
<protein>
    <recommendedName>
        <fullName evidence="5">Ubiquitin carboxyl-terminal hydrolase 7</fullName>
        <ecNumber evidence="4">3.4.19.12</ecNumber>
    </recommendedName>
    <alternativeName>
        <fullName evidence="12">Ubiquitin thioesterase 7</fullName>
    </alternativeName>
    <alternativeName>
        <fullName evidence="11">Ubiquitin-specific-processing protease 7</fullName>
    </alternativeName>
</protein>
<evidence type="ECO:0000256" key="7">
    <source>
        <dbReference type="ARBA" id="ARBA00022786"/>
    </source>
</evidence>
<dbReference type="Gene3D" id="3.90.70.10">
    <property type="entry name" value="Cysteine proteinases"/>
    <property type="match status" value="1"/>
</dbReference>
<feature type="region of interest" description="Disordered" evidence="13">
    <location>
        <begin position="1"/>
        <end position="127"/>
    </location>
</feature>
<sequence length="1784" mass="198578">MQSVGEEPNEVDGSIDESPRLESHPNRKRSPQAVQLSRQMAADGLSPGTPQHDVPKRLKLSLFPDVQNNHNADVLLNLPPPPPPPLQFHSGAEETQRSLSDDGEDEEDEEKDEARPSGKLEFRIPNISQLDRERGSGDIKRLSPTPIIIRCLPWRILFFLRGTPGGNRSVGFFLQCNAECDSPTWYCHARAKLTIVAQKPGAESLTKLIDHTFCSKENDWGFSSFISWTEVMDPQRGLVLPPHSDDIDVEKNEGSSVSTAPPVTSQRRSRSRSTSDHLILPVSIQRTRRRSASVPRRNPKEPLHTSSSSKSAQSEGRDTLVLQIHVYADAPHGVDWDSKKFTGFVGLRNQGATCYMNSLLQALFFTNELRRAVFLMPTESEDVSTSIPLALQRVFYELQFNDRAVGTKRLTRSFGWESLDSFMQHDAQELCRVLLDNIENKMKGTSVEETIPELFRGKMLSYIRCKHVPCESRREENFYDIQLKVKGNRDIYQAFKEYTTVETLAGENKYDAGEYGLQEAEKGVVFTHFPPVLYLQLMRFQYDCLTNANIKVNDRFEFPYRLHLDRFLKSANPTDPAVYILHAVLVHSGDNHGGHYVVYINPYGNNRWYKFDDDVVSRSSRREAIDLNYGTSDDEHGYLFKHCTNAYMLAYIRESSLSHVLRPVSVADIPDTLVARLKEERRVEADHRRAKAESHLYACVLLVLEEDFYGWQGFDVCDLETLPTRRVNVPKTSSLTELLGIVAAYMRTNANQIRLWRVQTRRSGTLHFSPLEAPPCNSSTAQKFHVQKNQSPGPTVEDPMAALTALTNSYQHKSGNKLPAKNSRPPAVCGDNVASSSTSFLPASGPLAVWVQTIFPVPALGPAPFDSRTEVLCFLKFFIPPSNFASPLLNSSQLGTLAYVGWIIVRLDSPMHSILPDLCSRAFIPPSSALFLYEETGVGDLRSLTHHIEGYTVRQCLNCSDGSEALILVYQQRPQVNEDGDDKGEETGSLISEHASPQSRVPRPMITAVKNRSQSVQCKITSRPRLTASKLLLRSKRMIRGRFHQQRSHDDSRQSTKRLLPVSVRKQRLRVQPAQTVSTPPMGCSVPQFAPQFYRELLTRVSVDFYELRFPWHLLPGLRRVEPATGIVIPLSMGDRTLLPGIPFCGGNKTFPASLLLEPTTFRAQVPSFNALISPRHSYAHLASLVASYLSAPPSCIQFFNVSTATTATGEREFTAVSHSLSLSLQDIVAQQSSPQQRHKTNQLLARKGIGPIQLYYQLLAFPTECLEGMCQLRCVFVDSRRLREVVRLTLLVPQLWTVSRVLQLANEELTRVGIITSNKIDDSELSEENESGLVSPLRQMPLRMFETLNSWIIQQYAPEQVASRLQLLDNRILRIETIPYDEQELVDVHQGQAGSSLFLLSQLPSLGDGDESLGLAYPLPSLSHDTSLSVATPRSVVKNTGNEDDEEDDEDYDVDVEDDEEDEAASNEDHADEVEGDGSSSGGADANNFSLMSNGDEDAEENDEEAADDGESDPLKLLRQDSSEENDVPVVQRSTRPLALNCSHIATNIASRYSDDEDGEEDGAIDSADDQELASPSLDASSQSNTPAREPIPPDSSLVVACGLFYREPGCGATSTGSLPFTLVLRHREPISSLLERLRVRLGAPQDAVSKWRLAVLPGPIPPSVAAKLPLMPSQESILRMRSAYRYLQTDTDDGVVDLAAFWPAPSLRRCGARSAQLLFGLRPWLGIEIPAPSIPSHKGVAAAMLATSTLHPQKPGSIAGKRRAGATGGRYVLSEKPIRILN</sequence>
<gene>
    <name evidence="16" type="ORF">MCOS_LOCUS6833</name>
</gene>
<feature type="compositionally biased region" description="Acidic residues" evidence="13">
    <location>
        <begin position="1556"/>
        <end position="1573"/>
    </location>
</feature>
<comment type="similarity">
    <text evidence="3">Belongs to the peptidase C19 family.</text>
</comment>
<accession>A0A0R3UHK5</accession>
<dbReference type="GO" id="GO:0006508">
    <property type="term" value="P:proteolysis"/>
    <property type="evidence" value="ECO:0007669"/>
    <property type="project" value="UniProtKB-KW"/>
</dbReference>
<dbReference type="PANTHER" id="PTHR24006:SF644">
    <property type="entry name" value="UBIQUITIN CARBOXYL-TERMINAL HYDROLASE 7"/>
    <property type="match status" value="1"/>
</dbReference>
<dbReference type="InterPro" id="IPR028889">
    <property type="entry name" value="USP"/>
</dbReference>
<feature type="region of interest" description="Disordered" evidence="13">
    <location>
        <begin position="239"/>
        <end position="315"/>
    </location>
</feature>
<dbReference type="InterPro" id="IPR001394">
    <property type="entry name" value="Peptidase_C19_UCH"/>
</dbReference>
<feature type="compositionally biased region" description="Basic and acidic residues" evidence="13">
    <location>
        <begin position="112"/>
        <end position="122"/>
    </location>
</feature>
<feature type="compositionally biased region" description="Acidic residues" evidence="13">
    <location>
        <begin position="101"/>
        <end position="111"/>
    </location>
</feature>
<dbReference type="EC" id="3.4.19.12" evidence="4"/>
<feature type="compositionally biased region" description="Polar residues" evidence="13">
    <location>
        <begin position="254"/>
        <end position="263"/>
    </location>
</feature>
<keyword evidence="8" id="KW-0378">Hydrolase</keyword>
<feature type="compositionally biased region" description="Acidic residues" evidence="13">
    <location>
        <begin position="1496"/>
        <end position="1513"/>
    </location>
</feature>
<feature type="compositionally biased region" description="Polar residues" evidence="13">
    <location>
        <begin position="1579"/>
        <end position="1588"/>
    </location>
</feature>
<keyword evidence="6" id="KW-0645">Protease</keyword>
<feature type="compositionally biased region" description="Basic and acidic residues" evidence="13">
    <location>
        <begin position="243"/>
        <end position="253"/>
    </location>
</feature>
<evidence type="ECO:0000256" key="2">
    <source>
        <dbReference type="ARBA" id="ARBA00004123"/>
    </source>
</evidence>
<dbReference type="Gene3D" id="3.10.20.90">
    <property type="entry name" value="Phosphatidylinositol 3-kinase Catalytic Subunit, Chain A, domain 1"/>
    <property type="match status" value="2"/>
</dbReference>
<dbReference type="InterPro" id="IPR050164">
    <property type="entry name" value="Peptidase_C19"/>
</dbReference>
<feature type="compositionally biased region" description="Basic and acidic residues" evidence="13">
    <location>
        <begin position="91"/>
        <end position="100"/>
    </location>
</feature>
<dbReference type="CDD" id="cd02659">
    <property type="entry name" value="peptidase_C19C"/>
    <property type="match status" value="1"/>
</dbReference>
<feature type="region of interest" description="Disordered" evidence="13">
    <location>
        <begin position="976"/>
        <end position="1004"/>
    </location>
</feature>
<evidence type="ECO:0000256" key="13">
    <source>
        <dbReference type="SAM" id="MobiDB-lite"/>
    </source>
</evidence>
<evidence type="ECO:0000256" key="12">
    <source>
        <dbReference type="ARBA" id="ARBA00031508"/>
    </source>
</evidence>
<evidence type="ECO:0000256" key="5">
    <source>
        <dbReference type="ARBA" id="ARBA00021393"/>
    </source>
</evidence>
<evidence type="ECO:0000313" key="17">
    <source>
        <dbReference type="Proteomes" id="UP000267029"/>
    </source>
</evidence>
<dbReference type="Proteomes" id="UP000267029">
    <property type="component" value="Unassembled WGS sequence"/>
</dbReference>
<dbReference type="Pfam" id="PF00443">
    <property type="entry name" value="UCH"/>
    <property type="match status" value="1"/>
</dbReference>
<proteinExistence type="inferred from homology"/>
<dbReference type="STRING" id="53468.A0A0R3UHK5"/>
<evidence type="ECO:0000256" key="9">
    <source>
        <dbReference type="ARBA" id="ARBA00022807"/>
    </source>
</evidence>
<evidence type="ECO:0000256" key="11">
    <source>
        <dbReference type="ARBA" id="ARBA00031500"/>
    </source>
</evidence>
<dbReference type="GO" id="GO:0005829">
    <property type="term" value="C:cytosol"/>
    <property type="evidence" value="ECO:0007669"/>
    <property type="project" value="TreeGrafter"/>
</dbReference>
<feature type="domain" description="USP" evidence="15">
    <location>
        <begin position="345"/>
        <end position="654"/>
    </location>
</feature>
<name>A0A0R3UHK5_MESCO</name>
<dbReference type="GO" id="GO:0005634">
    <property type="term" value="C:nucleus"/>
    <property type="evidence" value="ECO:0007669"/>
    <property type="project" value="UniProtKB-SubCell"/>
</dbReference>
<keyword evidence="9" id="KW-0788">Thiol protease</keyword>
<evidence type="ECO:0000256" key="4">
    <source>
        <dbReference type="ARBA" id="ARBA00012759"/>
    </source>
</evidence>
<feature type="region of interest" description="Disordered" evidence="13">
    <location>
        <begin position="1552"/>
        <end position="1595"/>
    </location>
</feature>
<dbReference type="SUPFAM" id="SSF49599">
    <property type="entry name" value="TRAF domain-like"/>
    <property type="match status" value="1"/>
</dbReference>
<evidence type="ECO:0000259" key="14">
    <source>
        <dbReference type="PROSITE" id="PS50144"/>
    </source>
</evidence>
<evidence type="ECO:0000256" key="6">
    <source>
        <dbReference type="ARBA" id="ARBA00022670"/>
    </source>
</evidence>
<dbReference type="SMART" id="SM00061">
    <property type="entry name" value="MATH"/>
    <property type="match status" value="1"/>
</dbReference>
<dbReference type="InterPro" id="IPR008974">
    <property type="entry name" value="TRAF-like"/>
</dbReference>
<evidence type="ECO:0000256" key="8">
    <source>
        <dbReference type="ARBA" id="ARBA00022801"/>
    </source>
</evidence>
<dbReference type="Pfam" id="PF22486">
    <property type="entry name" value="MATH_2"/>
    <property type="match status" value="1"/>
</dbReference>
<organism evidence="16 17">
    <name type="scientific">Mesocestoides corti</name>
    <name type="common">Flatworm</name>
    <dbReference type="NCBI Taxonomy" id="53468"/>
    <lineage>
        <taxon>Eukaryota</taxon>
        <taxon>Metazoa</taxon>
        <taxon>Spiralia</taxon>
        <taxon>Lophotrochozoa</taxon>
        <taxon>Platyhelminthes</taxon>
        <taxon>Cestoda</taxon>
        <taxon>Eucestoda</taxon>
        <taxon>Cyclophyllidea</taxon>
        <taxon>Mesocestoididae</taxon>
        <taxon>Mesocestoides</taxon>
    </lineage>
</organism>
<dbReference type="OrthoDB" id="289038at2759"/>
<dbReference type="PROSITE" id="PS50235">
    <property type="entry name" value="USP_3"/>
    <property type="match status" value="1"/>
</dbReference>
<evidence type="ECO:0000259" key="15">
    <source>
        <dbReference type="PROSITE" id="PS50235"/>
    </source>
</evidence>
<dbReference type="InterPro" id="IPR002083">
    <property type="entry name" value="MATH/TRAF_dom"/>
</dbReference>
<dbReference type="Gene3D" id="2.60.210.10">
    <property type="entry name" value="Apoptosis, Tumor Necrosis Factor Receptor Associated Protein 2, Chain A"/>
    <property type="match status" value="1"/>
</dbReference>
<dbReference type="GO" id="GO:0016579">
    <property type="term" value="P:protein deubiquitination"/>
    <property type="evidence" value="ECO:0007669"/>
    <property type="project" value="InterPro"/>
</dbReference>
<feature type="region of interest" description="Disordered" evidence="13">
    <location>
        <begin position="1434"/>
        <end position="1515"/>
    </location>
</feature>
<feature type="compositionally biased region" description="Acidic residues" evidence="13">
    <location>
        <begin position="1443"/>
        <end position="1477"/>
    </location>
</feature>
<dbReference type="PROSITE" id="PS50144">
    <property type="entry name" value="MATH"/>
    <property type="match status" value="1"/>
</dbReference>
<evidence type="ECO:0000256" key="10">
    <source>
        <dbReference type="ARBA" id="ARBA00023242"/>
    </source>
</evidence>
<feature type="compositionally biased region" description="Polar residues" evidence="13">
    <location>
        <begin position="304"/>
        <end position="314"/>
    </location>
</feature>
<evidence type="ECO:0000313" key="16">
    <source>
        <dbReference type="EMBL" id="VDD80830.1"/>
    </source>
</evidence>
<dbReference type="InterPro" id="IPR038765">
    <property type="entry name" value="Papain-like_cys_pep_sf"/>
</dbReference>
<dbReference type="InterPro" id="IPR018200">
    <property type="entry name" value="USP_CS"/>
</dbReference>
<evidence type="ECO:0000256" key="1">
    <source>
        <dbReference type="ARBA" id="ARBA00000707"/>
    </source>
</evidence>
<dbReference type="SUPFAM" id="SSF54001">
    <property type="entry name" value="Cysteine proteinases"/>
    <property type="match status" value="1"/>
</dbReference>
<dbReference type="PROSITE" id="PS00972">
    <property type="entry name" value="USP_1"/>
    <property type="match status" value="1"/>
</dbReference>
<dbReference type="GO" id="GO:0031647">
    <property type="term" value="P:regulation of protein stability"/>
    <property type="evidence" value="ECO:0007669"/>
    <property type="project" value="TreeGrafter"/>
</dbReference>
<dbReference type="EMBL" id="UXSR01005300">
    <property type="protein sequence ID" value="VDD80830.1"/>
    <property type="molecule type" value="Genomic_DNA"/>
</dbReference>
<reference evidence="16 17" key="1">
    <citation type="submission" date="2018-10" db="EMBL/GenBank/DDBJ databases">
        <authorList>
            <consortium name="Pathogen Informatics"/>
        </authorList>
    </citation>
    <scope>NUCLEOTIDE SEQUENCE [LARGE SCALE GENOMIC DNA]</scope>
</reference>
<comment type="catalytic activity">
    <reaction evidence="1">
        <text>Thiol-dependent hydrolysis of ester, thioester, amide, peptide and isopeptide bonds formed by the C-terminal Gly of ubiquitin (a 76-residue protein attached to proteins as an intracellular targeting signal).</text>
        <dbReference type="EC" id="3.4.19.12"/>
    </reaction>
</comment>
<feature type="domain" description="MATH" evidence="14">
    <location>
        <begin position="117"/>
        <end position="251"/>
    </location>
</feature>
<keyword evidence="17" id="KW-1185">Reference proteome</keyword>
<keyword evidence="7" id="KW-0833">Ubl conjugation pathway</keyword>
<dbReference type="PROSITE" id="PS00973">
    <property type="entry name" value="USP_2"/>
    <property type="match status" value="1"/>
</dbReference>
<dbReference type="PANTHER" id="PTHR24006">
    <property type="entry name" value="UBIQUITIN CARBOXYL-TERMINAL HYDROLASE"/>
    <property type="match status" value="1"/>
</dbReference>